<name>A0A6A4W253_AMPAM</name>
<dbReference type="SUPFAM" id="SSF48464">
    <property type="entry name" value="ENTH/VHS domain"/>
    <property type="match status" value="1"/>
</dbReference>
<dbReference type="GO" id="GO:0005886">
    <property type="term" value="C:plasma membrane"/>
    <property type="evidence" value="ECO:0007669"/>
    <property type="project" value="TreeGrafter"/>
</dbReference>
<dbReference type="CDD" id="cd16989">
    <property type="entry name" value="ENTH_EpsinR"/>
    <property type="match status" value="1"/>
</dbReference>
<feature type="domain" description="ENTH" evidence="2">
    <location>
        <begin position="13"/>
        <end position="146"/>
    </location>
</feature>
<keyword evidence="4" id="KW-1185">Reference proteome</keyword>
<dbReference type="GO" id="GO:0030276">
    <property type="term" value="F:clathrin binding"/>
    <property type="evidence" value="ECO:0007669"/>
    <property type="project" value="TreeGrafter"/>
</dbReference>
<evidence type="ECO:0000259" key="2">
    <source>
        <dbReference type="PROSITE" id="PS50942"/>
    </source>
</evidence>
<dbReference type="EMBL" id="VIIS01001173">
    <property type="protein sequence ID" value="KAF0301336.1"/>
    <property type="molecule type" value="Genomic_DNA"/>
</dbReference>
<dbReference type="InterPro" id="IPR008942">
    <property type="entry name" value="ENTH_VHS"/>
</dbReference>
<dbReference type="GO" id="GO:0006897">
    <property type="term" value="P:endocytosis"/>
    <property type="evidence" value="ECO:0007669"/>
    <property type="project" value="TreeGrafter"/>
</dbReference>
<dbReference type="PANTHER" id="PTHR12276:SF45">
    <property type="entry name" value="CLATHRIN INTERACTOR 1"/>
    <property type="match status" value="1"/>
</dbReference>
<dbReference type="PROSITE" id="PS50942">
    <property type="entry name" value="ENTH"/>
    <property type="match status" value="1"/>
</dbReference>
<dbReference type="SMART" id="SM00273">
    <property type="entry name" value="ENTH"/>
    <property type="match status" value="1"/>
</dbReference>
<gene>
    <name evidence="3" type="primary">CLINT1</name>
    <name evidence="3" type="ORF">FJT64_026342</name>
</gene>
<organism evidence="3 4">
    <name type="scientific">Amphibalanus amphitrite</name>
    <name type="common">Striped barnacle</name>
    <name type="synonym">Balanus amphitrite</name>
    <dbReference type="NCBI Taxonomy" id="1232801"/>
    <lineage>
        <taxon>Eukaryota</taxon>
        <taxon>Metazoa</taxon>
        <taxon>Ecdysozoa</taxon>
        <taxon>Arthropoda</taxon>
        <taxon>Crustacea</taxon>
        <taxon>Multicrustacea</taxon>
        <taxon>Cirripedia</taxon>
        <taxon>Thoracica</taxon>
        <taxon>Thoracicalcarea</taxon>
        <taxon>Balanomorpha</taxon>
        <taxon>Balanoidea</taxon>
        <taxon>Balanidae</taxon>
        <taxon>Amphibalaninae</taxon>
        <taxon>Amphibalanus</taxon>
    </lineage>
</organism>
<feature type="compositionally biased region" description="Low complexity" evidence="1">
    <location>
        <begin position="248"/>
        <end position="257"/>
    </location>
</feature>
<dbReference type="OrthoDB" id="4033880at2759"/>
<feature type="compositionally biased region" description="Acidic residues" evidence="1">
    <location>
        <begin position="266"/>
        <end position="275"/>
    </location>
</feature>
<dbReference type="GO" id="GO:0005543">
    <property type="term" value="F:phospholipid binding"/>
    <property type="evidence" value="ECO:0007669"/>
    <property type="project" value="TreeGrafter"/>
</dbReference>
<comment type="caution">
    <text evidence="3">The sequence shown here is derived from an EMBL/GenBank/DDBJ whole genome shotgun (WGS) entry which is preliminary data.</text>
</comment>
<protein>
    <submittedName>
        <fullName evidence="3">Clathrin interactor 1</fullName>
    </submittedName>
</protein>
<dbReference type="Pfam" id="PF01417">
    <property type="entry name" value="ENTH"/>
    <property type="match status" value="1"/>
</dbReference>
<proteinExistence type="predicted"/>
<evidence type="ECO:0000313" key="3">
    <source>
        <dbReference type="EMBL" id="KAF0301336.1"/>
    </source>
</evidence>
<dbReference type="PANTHER" id="PTHR12276">
    <property type="entry name" value="EPSIN/ENT-RELATED"/>
    <property type="match status" value="1"/>
</dbReference>
<dbReference type="GO" id="GO:0030125">
    <property type="term" value="C:clathrin vesicle coat"/>
    <property type="evidence" value="ECO:0007669"/>
    <property type="project" value="TreeGrafter"/>
</dbReference>
<evidence type="ECO:0000256" key="1">
    <source>
        <dbReference type="SAM" id="MobiDB-lite"/>
    </source>
</evidence>
<dbReference type="Gene3D" id="1.25.40.90">
    <property type="match status" value="1"/>
</dbReference>
<accession>A0A6A4W253</accession>
<dbReference type="Proteomes" id="UP000440578">
    <property type="component" value="Unassembled WGS sequence"/>
</dbReference>
<dbReference type="AlphaFoldDB" id="A0A6A4W253"/>
<dbReference type="InterPro" id="IPR013809">
    <property type="entry name" value="ENTH"/>
</dbReference>
<reference evidence="3 4" key="1">
    <citation type="submission" date="2019-07" db="EMBL/GenBank/DDBJ databases">
        <title>Draft genome assembly of a fouling barnacle, Amphibalanus amphitrite (Darwin, 1854): The first reference genome for Thecostraca.</title>
        <authorList>
            <person name="Kim W."/>
        </authorList>
    </citation>
    <scope>NUCLEOTIDE SEQUENCE [LARGE SCALE GENOMIC DNA]</scope>
    <source>
        <strain evidence="3">SNU_AA5</strain>
        <tissue evidence="3">Soma without cirri and trophi</tissue>
    </source>
</reference>
<evidence type="ECO:0000313" key="4">
    <source>
        <dbReference type="Proteomes" id="UP000440578"/>
    </source>
</evidence>
<feature type="region of interest" description="Disordered" evidence="1">
    <location>
        <begin position="182"/>
        <end position="304"/>
    </location>
</feature>
<dbReference type="FunFam" id="1.25.40.90:FF:000006">
    <property type="entry name" value="Clathrin interactor 1"/>
    <property type="match status" value="1"/>
</dbReference>
<sequence length="304" mass="34485">MWKVREIADKVTNMVMNYTEVESKVREATNDEAWGPTGPQMQEVAQYTFTYEQFPEAMGMLWKRMLQDNRSNWRRTYKSLLLLHYLIRNGSERVVTSAREHIYDLRSLENYTFVDEFGKDQGINIRHKVRDLIDFVQDDDRLREERKKSKKNKDKYIGLSSESTGFRSEYFGKGSSYDWDQPNWRKGRSEWDSNGDSKPYSDQREADSNSLGEPDDSDSEVRARQFTDSSPAASKSRRDKPLSTGRPAAAASAAVKADSTKKPELVDDLFGGDDDFNPRAGDPPAAATGSDFSQFAAAPPPAAG</sequence>
<dbReference type="GO" id="GO:0005768">
    <property type="term" value="C:endosome"/>
    <property type="evidence" value="ECO:0007669"/>
    <property type="project" value="TreeGrafter"/>
</dbReference>